<dbReference type="InterPro" id="IPR038664">
    <property type="entry name" value="Gar1/Naf1_Cbf5-bd_sf"/>
</dbReference>
<dbReference type="EMBL" id="GBHO01043024">
    <property type="protein sequence ID" value="JAG00580.1"/>
    <property type="molecule type" value="Transcribed_RNA"/>
</dbReference>
<keyword evidence="2" id="KW-0687">Ribonucleoprotein</keyword>
<evidence type="ECO:0000313" key="2">
    <source>
        <dbReference type="EMBL" id="JAG00580.1"/>
    </source>
</evidence>
<feature type="non-terminal residue" evidence="2">
    <location>
        <position position="1"/>
    </location>
</feature>
<reference evidence="2" key="1">
    <citation type="journal article" date="2014" name="PLoS ONE">
        <title>Transcriptome-Based Identification of ABC Transporters in the Western Tarnished Plant Bug Lygus hesperus.</title>
        <authorList>
            <person name="Hull J.J."/>
            <person name="Chaney K."/>
            <person name="Geib S.M."/>
            <person name="Fabrick J.A."/>
            <person name="Brent C.S."/>
            <person name="Walsh D."/>
            <person name="Lavine L.C."/>
        </authorList>
    </citation>
    <scope>NUCLEOTIDE SEQUENCE</scope>
</reference>
<organism evidence="2">
    <name type="scientific">Lygus hesperus</name>
    <name type="common">Western plant bug</name>
    <dbReference type="NCBI Taxonomy" id="30085"/>
    <lineage>
        <taxon>Eukaryota</taxon>
        <taxon>Metazoa</taxon>
        <taxon>Ecdysozoa</taxon>
        <taxon>Arthropoda</taxon>
        <taxon>Hexapoda</taxon>
        <taxon>Insecta</taxon>
        <taxon>Pterygota</taxon>
        <taxon>Neoptera</taxon>
        <taxon>Paraneoptera</taxon>
        <taxon>Hemiptera</taxon>
        <taxon>Heteroptera</taxon>
        <taxon>Panheteroptera</taxon>
        <taxon>Cimicomorpha</taxon>
        <taxon>Miridae</taxon>
        <taxon>Mirini</taxon>
        <taxon>Lygus</taxon>
    </lineage>
</organism>
<gene>
    <name evidence="2" type="primary">GAR1</name>
    <name evidence="2" type="ORF">CM83_3356</name>
</gene>
<dbReference type="AlphaFoldDB" id="A0A0A9W6T6"/>
<evidence type="ECO:0000256" key="1">
    <source>
        <dbReference type="SAM" id="MobiDB-lite"/>
    </source>
</evidence>
<reference evidence="2" key="2">
    <citation type="submission" date="2014-07" db="EMBL/GenBank/DDBJ databases">
        <authorList>
            <person name="Hull J."/>
        </authorList>
    </citation>
    <scope>NUCLEOTIDE SEQUENCE</scope>
</reference>
<dbReference type="Gene3D" id="2.40.10.230">
    <property type="entry name" value="Probable tRNA pseudouridine synthase domain"/>
    <property type="match status" value="1"/>
</dbReference>
<name>A0A0A9W6T6_LYGHE</name>
<accession>A0A0A9W6T6</accession>
<sequence>YTTIYTSITSSAVNRTMVSTNQQYRSNRPQFNNNQHSKPSYKSNNSRGYQSNIRGKSYQQNNRSYQSNTPGTIVQVGTLIHPCEGDILCHSTIDKIPYFGAPIF</sequence>
<proteinExistence type="predicted"/>
<dbReference type="GO" id="GO:1990904">
    <property type="term" value="C:ribonucleoprotein complex"/>
    <property type="evidence" value="ECO:0007669"/>
    <property type="project" value="UniProtKB-KW"/>
</dbReference>
<protein>
    <submittedName>
        <fullName evidence="2">H/ACA ribonucleoprotein complex subunit 1</fullName>
    </submittedName>
</protein>
<feature type="region of interest" description="Disordered" evidence="1">
    <location>
        <begin position="26"/>
        <end position="69"/>
    </location>
</feature>